<proteinExistence type="predicted"/>
<evidence type="ECO:0000313" key="2">
    <source>
        <dbReference type="Proteomes" id="UP000031549"/>
    </source>
</evidence>
<evidence type="ECO:0000313" key="1">
    <source>
        <dbReference type="EMBL" id="NEU73775.1"/>
    </source>
</evidence>
<gene>
    <name evidence="1" type="ORF">PI95_014695</name>
</gene>
<reference evidence="1 2" key="1">
    <citation type="journal article" date="2015" name="Genome Announc.">
        <title>Draft Genome Sequence of Cyanobacterium Hassallia byssoidea Strain VB512170, Isolated from Monuments in India.</title>
        <authorList>
            <person name="Singh D."/>
            <person name="Chandrababunaidu M.M."/>
            <person name="Panda A."/>
            <person name="Sen D."/>
            <person name="Bhattacharyya S."/>
            <person name="Adhikary S.P."/>
            <person name="Tripathy S."/>
        </authorList>
    </citation>
    <scope>NUCLEOTIDE SEQUENCE [LARGE SCALE GENOMIC DNA]</scope>
    <source>
        <strain evidence="1 2">VB512170</strain>
    </source>
</reference>
<keyword evidence="2" id="KW-1185">Reference proteome</keyword>
<organism evidence="1 2">
    <name type="scientific">Hassallia byssoidea VB512170</name>
    <dbReference type="NCBI Taxonomy" id="1304833"/>
    <lineage>
        <taxon>Bacteria</taxon>
        <taxon>Bacillati</taxon>
        <taxon>Cyanobacteriota</taxon>
        <taxon>Cyanophyceae</taxon>
        <taxon>Nostocales</taxon>
        <taxon>Tolypothrichaceae</taxon>
        <taxon>Hassallia</taxon>
    </lineage>
</organism>
<name>A0A846H8Y1_9CYAN</name>
<protein>
    <submittedName>
        <fullName evidence="1">Uncharacterized protein</fullName>
    </submittedName>
</protein>
<dbReference type="RefSeq" id="WP_039754864.1">
    <property type="nucleotide sequence ID" value="NZ_JTCM02000028.1"/>
</dbReference>
<dbReference type="Proteomes" id="UP000031549">
    <property type="component" value="Unassembled WGS sequence"/>
</dbReference>
<comment type="caution">
    <text evidence="1">The sequence shown here is derived from an EMBL/GenBank/DDBJ whole genome shotgun (WGS) entry which is preliminary data.</text>
</comment>
<sequence>MTNYATLVPEFEELFRQKLKLNNCRLIKKRQENNYQITTPAKDIFLMSWQEFPEVNLIYQPVGVRTEQTLVYERAIRSHLNFCLSSIQDKVAS</sequence>
<accession>A0A846H8Y1</accession>
<dbReference type="EMBL" id="JTCM02000028">
    <property type="protein sequence ID" value="NEU73775.1"/>
    <property type="molecule type" value="Genomic_DNA"/>
</dbReference>
<dbReference type="AlphaFoldDB" id="A0A846H8Y1"/>